<dbReference type="SUPFAM" id="SSF53822">
    <property type="entry name" value="Periplasmic binding protein-like I"/>
    <property type="match status" value="1"/>
</dbReference>
<organism evidence="4 5">
    <name type="scientific">Actinokineospora auranticolor</name>
    <dbReference type="NCBI Taxonomy" id="155976"/>
    <lineage>
        <taxon>Bacteria</taxon>
        <taxon>Bacillati</taxon>
        <taxon>Actinomycetota</taxon>
        <taxon>Actinomycetes</taxon>
        <taxon>Pseudonocardiales</taxon>
        <taxon>Pseudonocardiaceae</taxon>
        <taxon>Actinokineospora</taxon>
    </lineage>
</organism>
<comment type="caution">
    <text evidence="4">The sequence shown here is derived from an EMBL/GenBank/DDBJ whole genome shotgun (WGS) entry which is preliminary data.</text>
</comment>
<protein>
    <submittedName>
        <fullName evidence="4">Branched-chain amino acid transport system substrate-binding protein</fullName>
    </submittedName>
</protein>
<feature type="domain" description="Leucine-binding protein" evidence="3">
    <location>
        <begin position="88"/>
        <end position="440"/>
    </location>
</feature>
<dbReference type="Proteomes" id="UP000239203">
    <property type="component" value="Unassembled WGS sequence"/>
</dbReference>
<dbReference type="Pfam" id="PF13458">
    <property type="entry name" value="Peripla_BP_6"/>
    <property type="match status" value="1"/>
</dbReference>
<dbReference type="PANTHER" id="PTHR47151:SF2">
    <property type="entry name" value="AMINO ACID BINDING PROTEIN"/>
    <property type="match status" value="1"/>
</dbReference>
<name>A0A2S6GJZ8_9PSEU</name>
<evidence type="ECO:0000313" key="5">
    <source>
        <dbReference type="Proteomes" id="UP000239203"/>
    </source>
</evidence>
<accession>A0A2S6GJZ8</accession>
<dbReference type="InterPro" id="IPR028081">
    <property type="entry name" value="Leu-bd"/>
</dbReference>
<dbReference type="PANTHER" id="PTHR47151">
    <property type="entry name" value="LEU/ILE/VAL-BINDING ABC TRANSPORTER SUBUNIT"/>
    <property type="match status" value="1"/>
</dbReference>
<reference evidence="4 5" key="1">
    <citation type="submission" date="2018-02" db="EMBL/GenBank/DDBJ databases">
        <title>Genomic Encyclopedia of Archaeal and Bacterial Type Strains, Phase II (KMG-II): from individual species to whole genera.</title>
        <authorList>
            <person name="Goeker M."/>
        </authorList>
    </citation>
    <scope>NUCLEOTIDE SEQUENCE [LARGE SCALE GENOMIC DNA]</scope>
    <source>
        <strain evidence="4 5">YU 961-1</strain>
    </source>
</reference>
<comment type="similarity">
    <text evidence="1">Belongs to the leucine-binding protein family.</text>
</comment>
<evidence type="ECO:0000313" key="4">
    <source>
        <dbReference type="EMBL" id="PPK65535.1"/>
    </source>
</evidence>
<keyword evidence="2" id="KW-0732">Signal</keyword>
<dbReference type="AlphaFoldDB" id="A0A2S6GJZ8"/>
<sequence>MTTSQSVTTFRRNPPTGMRAGFGMLTRIVRTKAEKGHHVRNQTVKAAVLVASALLLAACGTNKTESGSSGGNNSSNTQQGCDQSKDTLVIGVIAPQSGGLSALGLGIRNSAELAVEQANEKCAVPGYKLKVQTEDDQATPQVGAQAATRLSSNAKVIGVIGTLNSSVAQSVQPVLQAKKIVQVSPANTSPSLTRGDDFLNNPKRKYDNYFRVCATDDVQGPFAAKYLVGKAGKKSIAIITDGKTYGEGLASEFKKQAEKDGAKIVATEKVGEKDTDFSTVINAVRGANPDAIYYGGEYPQAGPLSKQAKDLGLNVPVMGGDGVYDPKFIELGGKEGDLATSVGAPVDSLDTAKAFVDAYKAKKYKDELGAYGAFSYDAANVIIGALAQTVKSGDWSESQRAALITNVGSFSAPGATGELKFDQYGDSTNKLMTVYKVSGGKWNPDETGTFGG</sequence>
<dbReference type="InterPro" id="IPR028082">
    <property type="entry name" value="Peripla_BP_I"/>
</dbReference>
<evidence type="ECO:0000256" key="1">
    <source>
        <dbReference type="ARBA" id="ARBA00010062"/>
    </source>
</evidence>
<dbReference type="EMBL" id="PTIX01000013">
    <property type="protein sequence ID" value="PPK65535.1"/>
    <property type="molecule type" value="Genomic_DNA"/>
</dbReference>
<dbReference type="Gene3D" id="3.40.50.2300">
    <property type="match status" value="2"/>
</dbReference>
<dbReference type="CDD" id="cd06342">
    <property type="entry name" value="PBP1_ABC_LIVBP-like"/>
    <property type="match status" value="1"/>
</dbReference>
<keyword evidence="5" id="KW-1185">Reference proteome</keyword>
<proteinExistence type="inferred from homology"/>
<gene>
    <name evidence="4" type="ORF">CLV40_11318</name>
</gene>
<evidence type="ECO:0000259" key="3">
    <source>
        <dbReference type="Pfam" id="PF13458"/>
    </source>
</evidence>
<evidence type="ECO:0000256" key="2">
    <source>
        <dbReference type="ARBA" id="ARBA00022729"/>
    </source>
</evidence>